<organism evidence="11 12">
    <name type="scientific">Patella caerulea</name>
    <name type="common">Rayed Mediterranean limpet</name>
    <dbReference type="NCBI Taxonomy" id="87958"/>
    <lineage>
        <taxon>Eukaryota</taxon>
        <taxon>Metazoa</taxon>
        <taxon>Spiralia</taxon>
        <taxon>Lophotrochozoa</taxon>
        <taxon>Mollusca</taxon>
        <taxon>Gastropoda</taxon>
        <taxon>Patellogastropoda</taxon>
        <taxon>Patelloidea</taxon>
        <taxon>Patellidae</taxon>
        <taxon>Patella</taxon>
    </lineage>
</organism>
<gene>
    <name evidence="11" type="ORF">SNE40_010036</name>
</gene>
<name>A0AAN8Q422_PATCE</name>
<dbReference type="PANTHER" id="PTHR46458">
    <property type="entry name" value="BLR2807 PROTEIN"/>
    <property type="match status" value="1"/>
</dbReference>
<dbReference type="GO" id="GO:0020037">
    <property type="term" value="F:heme binding"/>
    <property type="evidence" value="ECO:0007669"/>
    <property type="project" value="InterPro"/>
</dbReference>
<dbReference type="AlphaFoldDB" id="A0AAN8Q422"/>
<proteinExistence type="inferred from homology"/>
<evidence type="ECO:0000313" key="11">
    <source>
        <dbReference type="EMBL" id="KAK6182325.1"/>
    </source>
</evidence>
<feature type="compositionally biased region" description="Polar residues" evidence="9">
    <location>
        <begin position="27"/>
        <end position="42"/>
    </location>
</feature>
<evidence type="ECO:0000259" key="10">
    <source>
        <dbReference type="PROSITE" id="PS01033"/>
    </source>
</evidence>
<accession>A0AAN8Q422</accession>
<evidence type="ECO:0000256" key="1">
    <source>
        <dbReference type="ARBA" id="ARBA00013895"/>
    </source>
</evidence>
<evidence type="ECO:0000256" key="3">
    <source>
        <dbReference type="ARBA" id="ARBA00022617"/>
    </source>
</evidence>
<dbReference type="GO" id="GO:0005344">
    <property type="term" value="F:oxygen carrier activity"/>
    <property type="evidence" value="ECO:0007669"/>
    <property type="project" value="UniProtKB-KW"/>
</dbReference>
<evidence type="ECO:0000256" key="7">
    <source>
        <dbReference type="ARBA" id="ARBA00030087"/>
    </source>
</evidence>
<evidence type="ECO:0000256" key="5">
    <source>
        <dbReference type="ARBA" id="ARBA00022723"/>
    </source>
</evidence>
<evidence type="ECO:0000256" key="6">
    <source>
        <dbReference type="ARBA" id="ARBA00023004"/>
    </source>
</evidence>
<dbReference type="SUPFAM" id="SSF46458">
    <property type="entry name" value="Globin-like"/>
    <property type="match status" value="1"/>
</dbReference>
<dbReference type="GO" id="GO:0046872">
    <property type="term" value="F:metal ion binding"/>
    <property type="evidence" value="ECO:0007669"/>
    <property type="project" value="UniProtKB-KW"/>
</dbReference>
<keyword evidence="6" id="KW-0408">Iron</keyword>
<dbReference type="EMBL" id="JAZGQO010000007">
    <property type="protein sequence ID" value="KAK6182325.1"/>
    <property type="molecule type" value="Genomic_DNA"/>
</dbReference>
<evidence type="ECO:0000256" key="9">
    <source>
        <dbReference type="SAM" id="MobiDB-lite"/>
    </source>
</evidence>
<comment type="similarity">
    <text evidence="8">Belongs to the globin family.</text>
</comment>
<keyword evidence="5" id="KW-0479">Metal-binding</keyword>
<keyword evidence="12" id="KW-1185">Reference proteome</keyword>
<dbReference type="InterPro" id="IPR050532">
    <property type="entry name" value="Globin-like_OT"/>
</dbReference>
<keyword evidence="4 8" id="KW-0561">Oxygen transport</keyword>
<dbReference type="PROSITE" id="PS01033">
    <property type="entry name" value="GLOBIN"/>
    <property type="match status" value="1"/>
</dbReference>
<dbReference type="GO" id="GO:0019825">
    <property type="term" value="F:oxygen binding"/>
    <property type="evidence" value="ECO:0007669"/>
    <property type="project" value="InterPro"/>
</dbReference>
<reference evidence="11 12" key="1">
    <citation type="submission" date="2024-01" db="EMBL/GenBank/DDBJ databases">
        <title>The genome of the rayed Mediterranean limpet Patella caerulea (Linnaeus, 1758).</title>
        <authorList>
            <person name="Anh-Thu Weber A."/>
            <person name="Halstead-Nussloch G."/>
        </authorList>
    </citation>
    <scope>NUCLEOTIDE SEQUENCE [LARGE SCALE GENOMIC DNA]</scope>
    <source>
        <strain evidence="11">AATW-2023a</strain>
        <tissue evidence="11">Whole specimen</tissue>
    </source>
</reference>
<evidence type="ECO:0000313" key="12">
    <source>
        <dbReference type="Proteomes" id="UP001347796"/>
    </source>
</evidence>
<keyword evidence="3 8" id="KW-0349">Heme</keyword>
<dbReference type="Pfam" id="PF00042">
    <property type="entry name" value="Globin"/>
    <property type="match status" value="1"/>
</dbReference>
<dbReference type="InterPro" id="IPR009050">
    <property type="entry name" value="Globin-like_sf"/>
</dbReference>
<dbReference type="Proteomes" id="UP001347796">
    <property type="component" value="Unassembled WGS sequence"/>
</dbReference>
<dbReference type="PANTHER" id="PTHR46458:SF1">
    <property type="entry name" value="GEO09476P1"/>
    <property type="match status" value="1"/>
</dbReference>
<dbReference type="Gene3D" id="1.10.490.10">
    <property type="entry name" value="Globins"/>
    <property type="match status" value="1"/>
</dbReference>
<dbReference type="InterPro" id="IPR000971">
    <property type="entry name" value="Globin"/>
</dbReference>
<dbReference type="PRINTS" id="PR00188">
    <property type="entry name" value="PLANTGLOBIN"/>
</dbReference>
<feature type="domain" description="Globin" evidence="10">
    <location>
        <begin position="52"/>
        <end position="199"/>
    </location>
</feature>
<protein>
    <recommendedName>
        <fullName evidence="1">Globin</fullName>
    </recommendedName>
    <alternativeName>
        <fullName evidence="7">Myoglobin</fullName>
    </alternativeName>
</protein>
<comment type="caution">
    <text evidence="11">The sequence shown here is derived from an EMBL/GenBank/DDBJ whole genome shotgun (WGS) entry which is preliminary data.</text>
</comment>
<keyword evidence="2 8" id="KW-0813">Transport</keyword>
<feature type="region of interest" description="Disordered" evidence="9">
    <location>
        <begin position="1"/>
        <end position="48"/>
    </location>
</feature>
<sequence>MGCVNSTKNKLKQGKFETSKSGHRKTYLTTNGHTGNGVSPETSPREEDIKPAITERQKELVLESWEIVQADVSTVGVNMFMRLFETQPDVQDVFVPFKGKSADELKDSTQLKSHAMRVLSAVEKSIASFDNPKRLEEMLSDLGARHVMYNAKVDYIDLIGPQFIWAIEPVVGDKWIPEMEQAWSDLFKYISHIMKASMTF</sequence>
<dbReference type="InterPro" id="IPR012292">
    <property type="entry name" value="Globin/Proto"/>
</dbReference>
<evidence type="ECO:0000256" key="2">
    <source>
        <dbReference type="ARBA" id="ARBA00022448"/>
    </source>
</evidence>
<evidence type="ECO:0000256" key="4">
    <source>
        <dbReference type="ARBA" id="ARBA00022621"/>
    </source>
</evidence>
<evidence type="ECO:0000256" key="8">
    <source>
        <dbReference type="RuleBase" id="RU000356"/>
    </source>
</evidence>